<dbReference type="InterPro" id="IPR042491">
    <property type="entry name" value="Vps35_C"/>
</dbReference>
<gene>
    <name evidence="8" type="ORF">GpartN1_g7330.t1</name>
</gene>
<evidence type="ECO:0000256" key="7">
    <source>
        <dbReference type="SAM" id="MobiDB-lite"/>
    </source>
</evidence>
<evidence type="ECO:0000256" key="5">
    <source>
        <dbReference type="ARBA" id="ARBA00023136"/>
    </source>
</evidence>
<protein>
    <recommendedName>
        <fullName evidence="6">Vacuolar protein sorting-associated protein 35</fullName>
    </recommendedName>
</protein>
<keyword evidence="4 6" id="KW-0653">Protein transport</keyword>
<evidence type="ECO:0000313" key="9">
    <source>
        <dbReference type="Proteomes" id="UP001061958"/>
    </source>
</evidence>
<dbReference type="Proteomes" id="UP001061958">
    <property type="component" value="Unassembled WGS sequence"/>
</dbReference>
<feature type="region of interest" description="Disordered" evidence="7">
    <location>
        <begin position="1"/>
        <end position="88"/>
    </location>
</feature>
<dbReference type="GO" id="GO:0005770">
    <property type="term" value="C:late endosome"/>
    <property type="evidence" value="ECO:0007669"/>
    <property type="project" value="TreeGrafter"/>
</dbReference>
<keyword evidence="9" id="KW-1185">Reference proteome</keyword>
<organism evidence="8 9">
    <name type="scientific">Galdieria partita</name>
    <dbReference type="NCBI Taxonomy" id="83374"/>
    <lineage>
        <taxon>Eukaryota</taxon>
        <taxon>Rhodophyta</taxon>
        <taxon>Bangiophyceae</taxon>
        <taxon>Galdieriales</taxon>
        <taxon>Galdieriaceae</taxon>
        <taxon>Galdieria</taxon>
    </lineage>
</organism>
<dbReference type="GO" id="GO:0042147">
    <property type="term" value="P:retrograde transport, endosome to Golgi"/>
    <property type="evidence" value="ECO:0007669"/>
    <property type="project" value="InterPro"/>
</dbReference>
<feature type="compositionally biased region" description="Basic and acidic residues" evidence="7">
    <location>
        <begin position="1"/>
        <end position="13"/>
    </location>
</feature>
<accession>A0A9C7Q3C6</accession>
<sequence>MEKGLRKPEEEHTKKRNTNSIKLKGETNLRRSGSSSNVHRRNDALKRRSASLSALSKIANNSERSSPRNINGNWNSEGPSEDKENNSAIEHAEQQKLMRETAQELRKNSILLRQAIEKDDFVQVLTRATEVLQALRIPTIHPRMYYELYLAVCNELRHLEWFFADQVKRNKITALRLYEQVQETPHVLSRLYFLIIAGAVYMGVERKLTKNILKDLLEMCSGVQNPMKGLFLRGYFTQLLRSKLSENNQEEKENDAQELGITTQEAIEFLLWNFGEANRLWIRMQYDASKERFKRDQERRQVETLVGLNISTLARLSGLNVTLYSNIVFPALSQQICSCHDPMAQEYLADCVVQAFPDEYHLQTLSEFLTMCMKLIPGVSIRQIIGGLADRFAKFSSMSTESRKLVEECGTFSAFERHLPSILSSQGNSLSLLDVLSTLLSLTQFTLKAYPGQVDYINVLLGFAIDSLRSGCSITRKAQEKSSFLSDDMNAGSTQRSLHSSVTLEEGSPEERLIVRLLTSPLEEYRSITMTLKLGNFSTLLSFLRLEMQRFVAASLLRNHAEYRPCIGAVETLEKLFEFIRPLVEESPGETEFIQQQKNANSSQVHPFHAHLPREVVKVSTTKVRVAEDDSGYFEQVQAFVARIIYLLDETDSSSLFGLYRVVRRYLYRGGPRRTCITLPPLTFACLHLAHRRYKESALPGNQLPTESESSAEHIFEFVLETLSSLSETDAVTSLRLHLQGALAVNQCAFRNDTLLYEFFARAYLLYEQEIADSRIQFSTLLLIIGTLRTVNRLEPDNYDTLSSKAVKHAAKLLTRADQCLALCACAQLFWTPWLMDGSRTFTCLERAFRSAKSCLALGERSLLFVDILNASMYLYESGCIEIHLEFFVDIIHHIQEVTNRMGNESSIGKAASARLTRALNYMRKVEPEKYSNLLHHQRLI</sequence>
<dbReference type="GO" id="GO:0006886">
    <property type="term" value="P:intracellular protein transport"/>
    <property type="evidence" value="ECO:0007669"/>
    <property type="project" value="TreeGrafter"/>
</dbReference>
<dbReference type="InterPro" id="IPR005378">
    <property type="entry name" value="Vps35"/>
</dbReference>
<evidence type="ECO:0000256" key="1">
    <source>
        <dbReference type="ARBA" id="ARBA00004170"/>
    </source>
</evidence>
<dbReference type="EMBL" id="BQMJ01000070">
    <property type="protein sequence ID" value="GJQ15539.1"/>
    <property type="molecule type" value="Genomic_DNA"/>
</dbReference>
<evidence type="ECO:0000256" key="4">
    <source>
        <dbReference type="ARBA" id="ARBA00022927"/>
    </source>
</evidence>
<reference evidence="8" key="1">
    <citation type="journal article" date="2022" name="Proc. Natl. Acad. Sci. U.S.A.">
        <title>Life cycle and functional genomics of the unicellular red alga Galdieria for elucidating algal and plant evolution and industrial use.</title>
        <authorList>
            <person name="Hirooka S."/>
            <person name="Itabashi T."/>
            <person name="Ichinose T.M."/>
            <person name="Onuma R."/>
            <person name="Fujiwara T."/>
            <person name="Yamashita S."/>
            <person name="Jong L.W."/>
            <person name="Tomita R."/>
            <person name="Iwane A.H."/>
            <person name="Miyagishima S.Y."/>
        </authorList>
    </citation>
    <scope>NUCLEOTIDE SEQUENCE</scope>
    <source>
        <strain evidence="8">NBRC 102759</strain>
    </source>
</reference>
<comment type="similarity">
    <text evidence="2 6">Belongs to the VPS35 family.</text>
</comment>
<dbReference type="OrthoDB" id="5158at2759"/>
<dbReference type="Pfam" id="PF03635">
    <property type="entry name" value="Vps35"/>
    <property type="match status" value="1"/>
</dbReference>
<keyword evidence="3 6" id="KW-0813">Transport</keyword>
<proteinExistence type="inferred from homology"/>
<feature type="compositionally biased region" description="Polar residues" evidence="7">
    <location>
        <begin position="58"/>
        <end position="78"/>
    </location>
</feature>
<reference evidence="8" key="2">
    <citation type="submission" date="2022-01" db="EMBL/GenBank/DDBJ databases">
        <authorList>
            <person name="Hirooka S."/>
            <person name="Miyagishima S.Y."/>
        </authorList>
    </citation>
    <scope>NUCLEOTIDE SEQUENCE</scope>
    <source>
        <strain evidence="8">NBRC 102759</strain>
    </source>
</reference>
<evidence type="ECO:0000313" key="8">
    <source>
        <dbReference type="EMBL" id="GJQ15539.1"/>
    </source>
</evidence>
<name>A0A9C7Q3C6_9RHOD</name>
<dbReference type="PANTHER" id="PTHR11099">
    <property type="entry name" value="VACUOLAR SORTING PROTEIN 35"/>
    <property type="match status" value="1"/>
</dbReference>
<keyword evidence="5" id="KW-0472">Membrane</keyword>
<evidence type="ECO:0000256" key="6">
    <source>
        <dbReference type="PIRNR" id="PIRNR009375"/>
    </source>
</evidence>
<dbReference type="PANTHER" id="PTHR11099:SF0">
    <property type="entry name" value="VACUOLAR PROTEIN SORTING-ASSOCIATED PROTEIN 35"/>
    <property type="match status" value="1"/>
</dbReference>
<dbReference type="PIRSF" id="PIRSF009375">
    <property type="entry name" value="Retromer_Vps35"/>
    <property type="match status" value="1"/>
</dbReference>
<evidence type="ECO:0000256" key="2">
    <source>
        <dbReference type="ARBA" id="ARBA00006536"/>
    </source>
</evidence>
<dbReference type="Gene3D" id="1.25.40.660">
    <property type="entry name" value="Vacuolar protein sorting-associated protein 35, helical subcomplex Vps35-C"/>
    <property type="match status" value="1"/>
</dbReference>
<comment type="subcellular location">
    <subcellularLocation>
        <location evidence="1">Membrane</location>
        <topology evidence="1">Peripheral membrane protein</topology>
    </subcellularLocation>
</comment>
<dbReference type="GO" id="GO:0005829">
    <property type="term" value="C:cytosol"/>
    <property type="evidence" value="ECO:0007669"/>
    <property type="project" value="GOC"/>
</dbReference>
<dbReference type="GO" id="GO:0030906">
    <property type="term" value="C:retromer, cargo-selective complex"/>
    <property type="evidence" value="ECO:0007669"/>
    <property type="project" value="InterPro"/>
</dbReference>
<dbReference type="AlphaFoldDB" id="A0A9C7Q3C6"/>
<comment type="caution">
    <text evidence="8">The sequence shown here is derived from an EMBL/GenBank/DDBJ whole genome shotgun (WGS) entry which is preliminary data.</text>
</comment>
<evidence type="ECO:0000256" key="3">
    <source>
        <dbReference type="ARBA" id="ARBA00022448"/>
    </source>
</evidence>
<comment type="function">
    <text evidence="6">Plays a role in vesicular protein sorting.</text>
</comment>